<dbReference type="RefSeq" id="XP_053018830.1">
    <property type="nucleotide sequence ID" value="XM_053167632.1"/>
</dbReference>
<name>A0ABY7CDU4_9BASI</name>
<gene>
    <name evidence="2" type="ORF">PtA15_3A644</name>
</gene>
<reference evidence="2" key="1">
    <citation type="submission" date="2022-10" db="EMBL/GenBank/DDBJ databases">
        <title>Puccinia triticina Genome sequencing and assembly.</title>
        <authorList>
            <person name="Li C."/>
        </authorList>
    </citation>
    <scope>NUCLEOTIDE SEQUENCE</scope>
    <source>
        <strain evidence="2">Pt15</strain>
    </source>
</reference>
<keyword evidence="3" id="KW-1185">Reference proteome</keyword>
<evidence type="ECO:0000313" key="3">
    <source>
        <dbReference type="Proteomes" id="UP001164743"/>
    </source>
</evidence>
<dbReference type="EMBL" id="CP110423">
    <property type="protein sequence ID" value="WAQ83275.1"/>
    <property type="molecule type" value="Genomic_DNA"/>
</dbReference>
<feature type="compositionally biased region" description="Low complexity" evidence="1">
    <location>
        <begin position="61"/>
        <end position="73"/>
    </location>
</feature>
<proteinExistence type="predicted"/>
<dbReference type="GeneID" id="77808527"/>
<organism evidence="2 3">
    <name type="scientific">Puccinia triticina</name>
    <dbReference type="NCBI Taxonomy" id="208348"/>
    <lineage>
        <taxon>Eukaryota</taxon>
        <taxon>Fungi</taxon>
        <taxon>Dikarya</taxon>
        <taxon>Basidiomycota</taxon>
        <taxon>Pucciniomycotina</taxon>
        <taxon>Pucciniomycetes</taxon>
        <taxon>Pucciniales</taxon>
        <taxon>Pucciniaceae</taxon>
        <taxon>Puccinia</taxon>
    </lineage>
</organism>
<evidence type="ECO:0000313" key="2">
    <source>
        <dbReference type="EMBL" id="WAQ83275.1"/>
    </source>
</evidence>
<evidence type="ECO:0000256" key="1">
    <source>
        <dbReference type="SAM" id="MobiDB-lite"/>
    </source>
</evidence>
<dbReference type="Proteomes" id="UP001164743">
    <property type="component" value="Chromosome 3A"/>
</dbReference>
<sequence>MSIKAEISSIRQQLAELQTQLSVLESRFKSSSSKTRRPTRPETVITDECPSTGGKNVSRLSNSTRGPSSASSRSYGTLCSRLFKVMQHLINVADISHLNGQQQPLHLKSDPTHTTRKKPVTSTSKRSKSDSTRLPSSARPLESRSVPLKQTNPLDVPRIFHSKRPGKHIKILSNKKKKVTVLNNPIGDERKITDASSKARKLVPDSNQPKLSLEVLQEADTEVFESNNLKKLCTRYSLLKHDPDVLDLLPTSRQAQKFIPTSTTTEIKQLLLESKKMIGRQEGTSTARLYEYGIPHDKTSIDNRRFKFTGYTWKGHLGQPTPRIKDLPDNISQGSQCLCWYWFKDLWLLYYFDD</sequence>
<feature type="region of interest" description="Disordered" evidence="1">
    <location>
        <begin position="27"/>
        <end position="73"/>
    </location>
</feature>
<accession>A0ABY7CDU4</accession>
<feature type="region of interest" description="Disordered" evidence="1">
    <location>
        <begin position="102"/>
        <end position="150"/>
    </location>
</feature>
<protein>
    <submittedName>
        <fullName evidence="2">Uncharacterized protein</fullName>
    </submittedName>
</protein>